<dbReference type="InterPro" id="IPR000866">
    <property type="entry name" value="AhpC/TSA"/>
</dbReference>
<dbReference type="Gene3D" id="3.40.30.10">
    <property type="entry name" value="Glutaredoxin"/>
    <property type="match status" value="1"/>
</dbReference>
<organism evidence="3 4">
    <name type="scientific">Microscilla marina ATCC 23134</name>
    <dbReference type="NCBI Taxonomy" id="313606"/>
    <lineage>
        <taxon>Bacteria</taxon>
        <taxon>Pseudomonadati</taxon>
        <taxon>Bacteroidota</taxon>
        <taxon>Cytophagia</taxon>
        <taxon>Cytophagales</taxon>
        <taxon>Microscillaceae</taxon>
        <taxon>Microscilla</taxon>
    </lineage>
</organism>
<dbReference type="PANTHER" id="PTHR42852">
    <property type="entry name" value="THIOL:DISULFIDE INTERCHANGE PROTEIN DSBE"/>
    <property type="match status" value="1"/>
</dbReference>
<evidence type="ECO:0000313" key="3">
    <source>
        <dbReference type="EMBL" id="EAY29180.1"/>
    </source>
</evidence>
<dbReference type="GO" id="GO:0016491">
    <property type="term" value="F:oxidoreductase activity"/>
    <property type="evidence" value="ECO:0007669"/>
    <property type="project" value="InterPro"/>
</dbReference>
<dbReference type="SUPFAM" id="SSF52833">
    <property type="entry name" value="Thioredoxin-like"/>
    <property type="match status" value="1"/>
</dbReference>
<feature type="chain" id="PRO_5002641505" evidence="1">
    <location>
        <begin position="20"/>
        <end position="160"/>
    </location>
</feature>
<evidence type="ECO:0000259" key="2">
    <source>
        <dbReference type="PROSITE" id="PS51352"/>
    </source>
</evidence>
<dbReference type="PANTHER" id="PTHR42852:SF17">
    <property type="entry name" value="THIOREDOXIN-LIKE PROTEIN HI_1115"/>
    <property type="match status" value="1"/>
</dbReference>
<dbReference type="InterPro" id="IPR013766">
    <property type="entry name" value="Thioredoxin_domain"/>
</dbReference>
<dbReference type="OrthoDB" id="6399635at2"/>
<accession>A1ZKF4</accession>
<dbReference type="PROSITE" id="PS51352">
    <property type="entry name" value="THIOREDOXIN_2"/>
    <property type="match status" value="1"/>
</dbReference>
<gene>
    <name evidence="3" type="ORF">M23134_02371</name>
</gene>
<name>A1ZKF4_MICM2</name>
<dbReference type="Proteomes" id="UP000004095">
    <property type="component" value="Unassembled WGS sequence"/>
</dbReference>
<dbReference type="InterPro" id="IPR050553">
    <property type="entry name" value="Thioredoxin_ResA/DsbE_sf"/>
</dbReference>
<dbReference type="InterPro" id="IPR036249">
    <property type="entry name" value="Thioredoxin-like_sf"/>
</dbReference>
<protein>
    <submittedName>
        <fullName evidence="3">Thiol:disulfide interchange protein TlpA</fullName>
    </submittedName>
</protein>
<sequence length="160" mass="18461">MKKIIFTLLLIAATTIVQAQEIKKIKLVTLEKLVNPQDDITYVVNFWATWCRPCVKELPYFERLQAKYSHQKVKVILVAVEDSEQKVKLFVQKKKIKAQVLLLDETKSDVWIPKVNKSWDGAIPVTLFINGKAGKREFHKGDLTEAELNKKVESILKQIK</sequence>
<dbReference type="GO" id="GO:0016209">
    <property type="term" value="F:antioxidant activity"/>
    <property type="evidence" value="ECO:0007669"/>
    <property type="project" value="InterPro"/>
</dbReference>
<dbReference type="CDD" id="cd02966">
    <property type="entry name" value="TlpA_like_family"/>
    <property type="match status" value="1"/>
</dbReference>
<keyword evidence="4" id="KW-1185">Reference proteome</keyword>
<dbReference type="eggNOG" id="COG0526">
    <property type="taxonomic scope" value="Bacteria"/>
</dbReference>
<evidence type="ECO:0000313" key="4">
    <source>
        <dbReference type="Proteomes" id="UP000004095"/>
    </source>
</evidence>
<evidence type="ECO:0000256" key="1">
    <source>
        <dbReference type="SAM" id="SignalP"/>
    </source>
</evidence>
<dbReference type="EMBL" id="AAWS01000012">
    <property type="protein sequence ID" value="EAY29180.1"/>
    <property type="molecule type" value="Genomic_DNA"/>
</dbReference>
<dbReference type="Pfam" id="PF00578">
    <property type="entry name" value="AhpC-TSA"/>
    <property type="match status" value="1"/>
</dbReference>
<dbReference type="AlphaFoldDB" id="A1ZKF4"/>
<feature type="domain" description="Thioredoxin" evidence="2">
    <location>
        <begin position="2"/>
        <end position="157"/>
    </location>
</feature>
<dbReference type="RefSeq" id="WP_002696810.1">
    <property type="nucleotide sequence ID" value="NZ_AAWS01000012.1"/>
</dbReference>
<reference evidence="3 4" key="1">
    <citation type="submission" date="2007-01" db="EMBL/GenBank/DDBJ databases">
        <authorList>
            <person name="Haygood M."/>
            <person name="Podell S."/>
            <person name="Anderson C."/>
            <person name="Hopkinson B."/>
            <person name="Roe K."/>
            <person name="Barbeau K."/>
            <person name="Gaasterland T."/>
            <person name="Ferriera S."/>
            <person name="Johnson J."/>
            <person name="Kravitz S."/>
            <person name="Beeson K."/>
            <person name="Sutton G."/>
            <person name="Rogers Y.-H."/>
            <person name="Friedman R."/>
            <person name="Frazier M."/>
            <person name="Venter J.C."/>
        </authorList>
    </citation>
    <scope>NUCLEOTIDE SEQUENCE [LARGE SCALE GENOMIC DNA]</scope>
    <source>
        <strain evidence="3 4">ATCC 23134</strain>
    </source>
</reference>
<feature type="signal peptide" evidence="1">
    <location>
        <begin position="1"/>
        <end position="19"/>
    </location>
</feature>
<proteinExistence type="predicted"/>
<keyword evidence="1" id="KW-0732">Signal</keyword>
<comment type="caution">
    <text evidence="3">The sequence shown here is derived from an EMBL/GenBank/DDBJ whole genome shotgun (WGS) entry which is preliminary data.</text>
</comment>